<name>A0A225D2N2_9BACT</name>
<dbReference type="InterPro" id="IPR017101">
    <property type="entry name" value="P-loop_ATP/GTP-bd_All4644_prd"/>
</dbReference>
<dbReference type="OrthoDB" id="211220at2"/>
<feature type="region of interest" description="Disordered" evidence="1">
    <location>
        <begin position="150"/>
        <end position="169"/>
    </location>
</feature>
<dbReference type="AlphaFoldDB" id="A0A225D2N2"/>
<evidence type="ECO:0000313" key="2">
    <source>
        <dbReference type="EMBL" id="OWK35841.1"/>
    </source>
</evidence>
<dbReference type="Proteomes" id="UP000214646">
    <property type="component" value="Unassembled WGS sequence"/>
</dbReference>
<gene>
    <name evidence="2" type="ORF">FRUB_08404</name>
</gene>
<keyword evidence="3" id="KW-1185">Reference proteome</keyword>
<accession>A0A225D2N2</accession>
<dbReference type="InterPro" id="IPR027417">
    <property type="entry name" value="P-loop_NTPase"/>
</dbReference>
<evidence type="ECO:0008006" key="4">
    <source>
        <dbReference type="Google" id="ProtNLM"/>
    </source>
</evidence>
<dbReference type="RefSeq" id="WP_161967938.1">
    <property type="nucleotide sequence ID" value="NZ_NIDE01000017.1"/>
</dbReference>
<proteinExistence type="predicted"/>
<evidence type="ECO:0000256" key="1">
    <source>
        <dbReference type="SAM" id="MobiDB-lite"/>
    </source>
</evidence>
<reference evidence="3" key="1">
    <citation type="submission" date="2017-06" db="EMBL/GenBank/DDBJ databases">
        <title>Genome analysis of Fimbriiglobus ruber SP5, the first member of the order Planctomycetales with confirmed chitinolytic capability.</title>
        <authorList>
            <person name="Ravin N.V."/>
            <person name="Rakitin A.L."/>
            <person name="Ivanova A.A."/>
            <person name="Beletsky A.V."/>
            <person name="Kulichevskaya I.S."/>
            <person name="Mardanov A.V."/>
            <person name="Dedysh S.N."/>
        </authorList>
    </citation>
    <scope>NUCLEOTIDE SEQUENCE [LARGE SCALE GENOMIC DNA]</scope>
    <source>
        <strain evidence="3">SP5</strain>
    </source>
</reference>
<dbReference type="SUPFAM" id="SSF52540">
    <property type="entry name" value="P-loop containing nucleoside triphosphate hydrolases"/>
    <property type="match status" value="1"/>
</dbReference>
<sequence length="169" mass="18430">MGVQEFVILAGLPGSGKSTLSRQLKTERGFFVVSPDGLRLALNAGVYPRGDANGDYVALESVVWKLAETALKDLLAAGHNVALDATNLTASRRAYWRSVAAGVARQTGREIAVTVHWCSGSWDSAERWTRERGHTPEEYAEIRRKLEAAVEPPTADEGAFEWHGPNPRS</sequence>
<dbReference type="Pfam" id="PF13671">
    <property type="entry name" value="AAA_33"/>
    <property type="match status" value="1"/>
</dbReference>
<comment type="caution">
    <text evidence="2">The sequence shown here is derived from an EMBL/GenBank/DDBJ whole genome shotgun (WGS) entry which is preliminary data.</text>
</comment>
<protein>
    <recommendedName>
        <fullName evidence="4">Kinase</fullName>
    </recommendedName>
</protein>
<evidence type="ECO:0000313" key="3">
    <source>
        <dbReference type="Proteomes" id="UP000214646"/>
    </source>
</evidence>
<dbReference type="PIRSF" id="PIRSF037081">
    <property type="entry name" value="P-loop_All4644_prd"/>
    <property type="match status" value="1"/>
</dbReference>
<dbReference type="Gene3D" id="3.40.50.300">
    <property type="entry name" value="P-loop containing nucleotide triphosphate hydrolases"/>
    <property type="match status" value="1"/>
</dbReference>
<organism evidence="2 3">
    <name type="scientific">Fimbriiglobus ruber</name>
    <dbReference type="NCBI Taxonomy" id="1908690"/>
    <lineage>
        <taxon>Bacteria</taxon>
        <taxon>Pseudomonadati</taxon>
        <taxon>Planctomycetota</taxon>
        <taxon>Planctomycetia</taxon>
        <taxon>Gemmatales</taxon>
        <taxon>Gemmataceae</taxon>
        <taxon>Fimbriiglobus</taxon>
    </lineage>
</organism>
<dbReference type="EMBL" id="NIDE01000017">
    <property type="protein sequence ID" value="OWK35841.1"/>
    <property type="molecule type" value="Genomic_DNA"/>
</dbReference>